<reference evidence="2 3" key="1">
    <citation type="submission" date="2016-06" db="EMBL/GenBank/DDBJ databases">
        <title>The Draft Genome Sequence and Annotation of the Desert Woodrat Neotoma lepida.</title>
        <authorList>
            <person name="Campbell M."/>
            <person name="Oakeson K.F."/>
            <person name="Yandell M."/>
            <person name="Halpert J.R."/>
            <person name="Dearing D."/>
        </authorList>
    </citation>
    <scope>NUCLEOTIDE SEQUENCE [LARGE SCALE GENOMIC DNA]</scope>
    <source>
        <strain evidence="2">417</strain>
        <tissue evidence="2">Liver</tissue>
    </source>
</reference>
<dbReference type="AlphaFoldDB" id="A0A1A6HLZ1"/>
<gene>
    <name evidence="2" type="ORF">A6R68_18093</name>
</gene>
<name>A0A1A6HLZ1_NEOLE</name>
<dbReference type="Proteomes" id="UP000092124">
    <property type="component" value="Unassembled WGS sequence"/>
</dbReference>
<accession>A0A1A6HLZ1</accession>
<dbReference type="OrthoDB" id="9451724at2759"/>
<feature type="compositionally biased region" description="Low complexity" evidence="1">
    <location>
        <begin position="288"/>
        <end position="300"/>
    </location>
</feature>
<feature type="region of interest" description="Disordered" evidence="1">
    <location>
        <begin position="110"/>
        <end position="192"/>
    </location>
</feature>
<feature type="compositionally biased region" description="Polar residues" evidence="1">
    <location>
        <begin position="7"/>
        <end position="21"/>
    </location>
</feature>
<comment type="caution">
    <text evidence="2">The sequence shown here is derived from an EMBL/GenBank/DDBJ whole genome shotgun (WGS) entry which is preliminary data.</text>
</comment>
<protein>
    <recommendedName>
        <fullName evidence="4">H15 domain-containing protein</fullName>
    </recommendedName>
</protein>
<evidence type="ECO:0000256" key="1">
    <source>
        <dbReference type="SAM" id="MobiDB-lite"/>
    </source>
</evidence>
<dbReference type="EMBL" id="LZPO01019710">
    <property type="protein sequence ID" value="OBS79488.1"/>
    <property type="molecule type" value="Genomic_DNA"/>
</dbReference>
<feature type="region of interest" description="Disordered" evidence="1">
    <location>
        <begin position="225"/>
        <end position="330"/>
    </location>
</feature>
<evidence type="ECO:0000313" key="2">
    <source>
        <dbReference type="EMBL" id="OBS79488.1"/>
    </source>
</evidence>
<evidence type="ECO:0008006" key="4">
    <source>
        <dbReference type="Google" id="ProtNLM"/>
    </source>
</evidence>
<evidence type="ECO:0000313" key="3">
    <source>
        <dbReference type="Proteomes" id="UP000092124"/>
    </source>
</evidence>
<feature type="compositionally biased region" description="Basic and acidic residues" evidence="1">
    <location>
        <begin position="225"/>
        <end position="280"/>
    </location>
</feature>
<organism evidence="2 3">
    <name type="scientific">Neotoma lepida</name>
    <name type="common">Desert woodrat</name>
    <dbReference type="NCBI Taxonomy" id="56216"/>
    <lineage>
        <taxon>Eukaryota</taxon>
        <taxon>Metazoa</taxon>
        <taxon>Chordata</taxon>
        <taxon>Craniata</taxon>
        <taxon>Vertebrata</taxon>
        <taxon>Euteleostomi</taxon>
        <taxon>Mammalia</taxon>
        <taxon>Eutheria</taxon>
        <taxon>Euarchontoglires</taxon>
        <taxon>Glires</taxon>
        <taxon>Rodentia</taxon>
        <taxon>Myomorpha</taxon>
        <taxon>Muroidea</taxon>
        <taxon>Cricetidae</taxon>
        <taxon>Neotominae</taxon>
        <taxon>Neotoma</taxon>
    </lineage>
</organism>
<proteinExistence type="predicted"/>
<feature type="region of interest" description="Disordered" evidence="1">
    <location>
        <begin position="1"/>
        <end position="36"/>
    </location>
</feature>
<keyword evidence="3" id="KW-1185">Reference proteome</keyword>
<feature type="compositionally biased region" description="Basic residues" evidence="1">
    <location>
        <begin position="135"/>
        <end position="147"/>
    </location>
</feature>
<feature type="non-terminal residue" evidence="2">
    <location>
        <position position="330"/>
    </location>
</feature>
<sequence length="330" mass="36794">MAEAAQPSGSQGTEVTIQIQQPAERARRTPGRRGPRSVLRVSQLLLRAIAGHPRLTLAVLKRELGNAGYEVRRKISRHFRESTRAGNSTLLRVSGSDAAGYFRVWKVSKPKRKGGRSRLPVSRRSSRKTLPISPRSRRPRSSRKAARKARDVWKTKTRVSKAKTKETKSTARSRATPKARSAAGSRASNQVCARTKEQACARAKEQTRARTRAQERTIAKEEECTKAREQACMGVREEARVRAMDNSRGRPSREDAKPRSKDERRPSSKSSDQKRQEPQKLVKRTTQKPAAAKADSPSSSGQRKARTKSSTKSQLEAVITSWGSILRSPK</sequence>
<dbReference type="STRING" id="56216.A0A1A6HLZ1"/>